<dbReference type="PROSITE" id="PS51755">
    <property type="entry name" value="OMPR_PHOB"/>
    <property type="match status" value="1"/>
</dbReference>
<dbReference type="PANTHER" id="PTHR36842">
    <property type="entry name" value="PROTEIN TOLB HOMOLOG"/>
    <property type="match status" value="1"/>
</dbReference>
<evidence type="ECO:0000313" key="5">
    <source>
        <dbReference type="EMBL" id="ALU43549.1"/>
    </source>
</evidence>
<dbReference type="SUPFAM" id="SSF82171">
    <property type="entry name" value="DPP6 N-terminal domain-like"/>
    <property type="match status" value="1"/>
</dbReference>
<dbReference type="CDD" id="cd00383">
    <property type="entry name" value="trans_reg_C"/>
    <property type="match status" value="1"/>
</dbReference>
<keyword evidence="1 2" id="KW-0238">DNA-binding</keyword>
<dbReference type="GO" id="GO:0003677">
    <property type="term" value="F:DNA binding"/>
    <property type="evidence" value="ECO:0007669"/>
    <property type="project" value="UniProtKB-UniRule"/>
</dbReference>
<dbReference type="InterPro" id="IPR036388">
    <property type="entry name" value="WH-like_DNA-bd_sf"/>
</dbReference>
<dbReference type="Proteomes" id="UP000069015">
    <property type="component" value="Chromosome 1"/>
</dbReference>
<feature type="region of interest" description="Disordered" evidence="3">
    <location>
        <begin position="137"/>
        <end position="163"/>
    </location>
</feature>
<gene>
    <name evidence="5" type="ORF">AT705_11680</name>
</gene>
<dbReference type="RefSeq" id="WP_058796716.1">
    <property type="nucleotide sequence ID" value="NZ_CP013611.1"/>
</dbReference>
<evidence type="ECO:0000256" key="3">
    <source>
        <dbReference type="SAM" id="MobiDB-lite"/>
    </source>
</evidence>
<dbReference type="Pfam" id="PF00486">
    <property type="entry name" value="Trans_reg_C"/>
    <property type="match status" value="1"/>
</dbReference>
<evidence type="ECO:0000256" key="1">
    <source>
        <dbReference type="ARBA" id="ARBA00023125"/>
    </source>
</evidence>
<dbReference type="GO" id="GO:0000160">
    <property type="term" value="P:phosphorelay signal transduction system"/>
    <property type="evidence" value="ECO:0007669"/>
    <property type="project" value="InterPro"/>
</dbReference>
<dbReference type="SMART" id="SM00862">
    <property type="entry name" value="Trans_reg_C"/>
    <property type="match status" value="1"/>
</dbReference>
<dbReference type="InterPro" id="IPR016032">
    <property type="entry name" value="Sig_transdc_resp-reg_C-effctor"/>
</dbReference>
<evidence type="ECO:0000259" key="4">
    <source>
        <dbReference type="PROSITE" id="PS51755"/>
    </source>
</evidence>
<protein>
    <recommendedName>
        <fullName evidence="4">OmpR/PhoB-type domain-containing protein</fullName>
    </recommendedName>
</protein>
<evidence type="ECO:0000256" key="2">
    <source>
        <dbReference type="PROSITE-ProRule" id="PRU01091"/>
    </source>
</evidence>
<feature type="domain" description="OmpR/PhoB-type" evidence="4">
    <location>
        <begin position="7"/>
        <end position="106"/>
    </location>
</feature>
<accession>A0A0U2P916</accession>
<dbReference type="SUPFAM" id="SSF46894">
    <property type="entry name" value="C-terminal effector domain of the bipartite response regulators"/>
    <property type="match status" value="1"/>
</dbReference>
<dbReference type="Gene3D" id="2.120.10.30">
    <property type="entry name" value="TolB, C-terminal domain"/>
    <property type="match status" value="1"/>
</dbReference>
<organism evidence="5 6">
    <name type="scientific">Pseudoalteromonas rubra</name>
    <dbReference type="NCBI Taxonomy" id="43658"/>
    <lineage>
        <taxon>Bacteria</taxon>
        <taxon>Pseudomonadati</taxon>
        <taxon>Pseudomonadota</taxon>
        <taxon>Gammaproteobacteria</taxon>
        <taxon>Alteromonadales</taxon>
        <taxon>Pseudoalteromonadaceae</taxon>
        <taxon>Pseudoalteromonas</taxon>
    </lineage>
</organism>
<dbReference type="Gene3D" id="1.10.10.10">
    <property type="entry name" value="Winged helix-like DNA-binding domain superfamily/Winged helix DNA-binding domain"/>
    <property type="match status" value="1"/>
</dbReference>
<feature type="DNA-binding region" description="OmpR/PhoB-type" evidence="2">
    <location>
        <begin position="7"/>
        <end position="106"/>
    </location>
</feature>
<dbReference type="EMBL" id="CP013611">
    <property type="protein sequence ID" value="ALU43549.1"/>
    <property type="molecule type" value="Genomic_DNA"/>
</dbReference>
<dbReference type="InterPro" id="IPR001867">
    <property type="entry name" value="OmpR/PhoB-type_DNA-bd"/>
</dbReference>
<sequence length="730" mass="82094">MSSILDIKLTKLGAFVLDLSDQVLYRDANEVAIEPKVMALLLYLYENKDRYVSIEELHQQVWSDRVVSDTAVRSAVKKLRLILDDTDIANARYVKSVSKRGYKLVCDIEPVDALETPAIPVKEMKVAKSPAEEVDCGPVEASNSVSEAPVNPAEGQPSTPDKSSSFTYKLLIVMVIFLSATIGWTKYDTIVKYVLDSQLANVSDLDQLTEFNGEKYDLSVSLDGRYIAFSGRTSIEEDRQVYLLDRQNNKIRQLTYHANNAALVQFAQNDKVIIYSDLSGGKTSVQLLPLTLSEPESGRITLIEGVVAVGDPSRGRHASELLLPMLVDLESEMTLYALDLHTREYLRMLAPSDASEILFDVSLSPDKQKLALIKKIKGQFHILLFDLKTKEETLIHSTKHKLYGVEWKNNTSLLVMATGALFQVDSLTGEQIRLIEDGDMLLRSFDTHDGADIVLLQKEFSRAKRLYIEHQLVPQLEVQQIINTAPQVVAMLYDERSAEHRWVMHLRNGITTIGRMAMSNREIDSYYSSDENVELLDVSYQAGGILFKEGPKLAFYSFEHSQVSYITSSMETSSDAAFSTDGSAIYYGVNVAGEWEIQSYNIASKISSLLLSGYRSIRPAGTGFIAAEPIDAQLFYLPTLTGPARALNHPIDFRYISRWYVRGEHIIWTAFDERNTYLHKLNWQTDLHLVYEERFFALYPTIATNIGGDKVLSLSVQLNDTSIATIKIDH</sequence>
<dbReference type="InterPro" id="IPR011042">
    <property type="entry name" value="6-blade_b-propeller_TolB-like"/>
</dbReference>
<proteinExistence type="predicted"/>
<name>A0A0U2P916_9GAMM</name>
<evidence type="ECO:0000313" key="6">
    <source>
        <dbReference type="Proteomes" id="UP000069015"/>
    </source>
</evidence>
<reference evidence="5 6" key="1">
    <citation type="submission" date="2015-12" db="EMBL/GenBank/DDBJ databases">
        <title>Complete genome sequence of Pseudoalteromonas rubra SCSIO 6842, harboring a conjugative plasmid.</title>
        <authorList>
            <person name="Li B."/>
            <person name="Wang X."/>
        </authorList>
    </citation>
    <scope>NUCLEOTIDE SEQUENCE [LARGE SCALE GENOMIC DNA]</scope>
    <source>
        <strain evidence="5 6">SCSIO 6842</strain>
    </source>
</reference>
<dbReference type="AlphaFoldDB" id="A0A0U2P916"/>
<dbReference type="GO" id="GO:0006355">
    <property type="term" value="P:regulation of DNA-templated transcription"/>
    <property type="evidence" value="ECO:0007669"/>
    <property type="project" value="InterPro"/>
</dbReference>
<dbReference type="KEGG" id="prr:AT705_11680"/>